<keyword evidence="2" id="KW-0328">Glycosyltransferase</keyword>
<comment type="caution">
    <text evidence="5">The sequence shown here is derived from an EMBL/GenBank/DDBJ whole genome shotgun (WGS) entry which is preliminary data.</text>
</comment>
<evidence type="ECO:0000256" key="1">
    <source>
        <dbReference type="ARBA" id="ARBA00006739"/>
    </source>
</evidence>
<dbReference type="RefSeq" id="WP_096433640.1">
    <property type="nucleotide sequence ID" value="NZ_NTJD01000006.1"/>
</dbReference>
<gene>
    <name evidence="5" type="ORF">CLN94_09710</name>
</gene>
<evidence type="ECO:0000256" key="3">
    <source>
        <dbReference type="ARBA" id="ARBA00022679"/>
    </source>
</evidence>
<dbReference type="Proteomes" id="UP000243507">
    <property type="component" value="Unassembled WGS sequence"/>
</dbReference>
<dbReference type="GO" id="GO:0016757">
    <property type="term" value="F:glycosyltransferase activity"/>
    <property type="evidence" value="ECO:0007669"/>
    <property type="project" value="UniProtKB-KW"/>
</dbReference>
<evidence type="ECO:0000313" key="6">
    <source>
        <dbReference type="Proteomes" id="UP000243507"/>
    </source>
</evidence>
<evidence type="ECO:0000256" key="4">
    <source>
        <dbReference type="SAM" id="Phobius"/>
    </source>
</evidence>
<name>A0A2A4CQ90_9RHOB</name>
<protein>
    <submittedName>
        <fullName evidence="5">Glycosyltransferase</fullName>
    </submittedName>
</protein>
<organism evidence="5 6">
    <name type="scientific">Pseudothioclava arenosa</name>
    <dbReference type="NCBI Taxonomy" id="1795308"/>
    <lineage>
        <taxon>Bacteria</taxon>
        <taxon>Pseudomonadati</taxon>
        <taxon>Pseudomonadota</taxon>
        <taxon>Alphaproteobacteria</taxon>
        <taxon>Rhodobacterales</taxon>
        <taxon>Paracoccaceae</taxon>
        <taxon>Pseudothioclava</taxon>
    </lineage>
</organism>
<dbReference type="SUPFAM" id="SSF53448">
    <property type="entry name" value="Nucleotide-diphospho-sugar transferases"/>
    <property type="match status" value="1"/>
</dbReference>
<dbReference type="Gene3D" id="3.90.550.10">
    <property type="entry name" value="Spore Coat Polysaccharide Biosynthesis Protein SpsA, Chain A"/>
    <property type="match status" value="1"/>
</dbReference>
<dbReference type="PANTHER" id="PTHR43179:SF12">
    <property type="entry name" value="GALACTOFURANOSYLTRANSFERASE GLFT2"/>
    <property type="match status" value="1"/>
</dbReference>
<keyword evidence="4" id="KW-0812">Transmembrane</keyword>
<dbReference type="Pfam" id="PF13641">
    <property type="entry name" value="Glyco_tranf_2_3"/>
    <property type="match status" value="1"/>
</dbReference>
<sequence>MHNPDPTAKPRLVAVVVTRDRLAQLRVTLPRLMADLPGALDAVVVVDNASGDGTAEWLRTQAHPALHILRQEQNTGGAGGFAAGIAAAQSLFDPDWIVVMDDDARPEPGALAAFHALETQGAEAVAAAVYYPDGRICEMNRPSGNPFWQRAAFWGAATRGRAGFHIGDAAYSALPCEIDVTSFVGFFISRAGLARAGLPDADLFLYGDDAIYTLGLRARGGRILFAPQIRFAHDCSTFAPGERRFRPLWKAYYYQRNLLILYRMAAGAWFWPVLCVILPRWLMRIRAHRGARRAFLRLTLAALADGLRGRRDRRHAEVLHLAETRD</sequence>
<dbReference type="OrthoDB" id="7665907at2"/>
<keyword evidence="4" id="KW-1133">Transmembrane helix</keyword>
<dbReference type="PANTHER" id="PTHR43179">
    <property type="entry name" value="RHAMNOSYLTRANSFERASE WBBL"/>
    <property type="match status" value="1"/>
</dbReference>
<dbReference type="AlphaFoldDB" id="A0A2A4CQ90"/>
<dbReference type="InterPro" id="IPR029044">
    <property type="entry name" value="Nucleotide-diphossugar_trans"/>
</dbReference>
<comment type="similarity">
    <text evidence="1">Belongs to the glycosyltransferase 2 family.</text>
</comment>
<keyword evidence="6" id="KW-1185">Reference proteome</keyword>
<dbReference type="EMBL" id="NTJD01000006">
    <property type="protein sequence ID" value="PCD76448.1"/>
    <property type="molecule type" value="Genomic_DNA"/>
</dbReference>
<evidence type="ECO:0000313" key="5">
    <source>
        <dbReference type="EMBL" id="PCD76448.1"/>
    </source>
</evidence>
<proteinExistence type="inferred from homology"/>
<accession>A0A2A4CQ90</accession>
<reference evidence="5 6" key="1">
    <citation type="submission" date="2017-09" db="EMBL/GenBank/DDBJ databases">
        <title>A multilocus sequence analysis scheme for characterization of bacteria in the genus Thioclava.</title>
        <authorList>
            <person name="Liu Y."/>
            <person name="Shao Z."/>
        </authorList>
    </citation>
    <scope>NUCLEOTIDE SEQUENCE [LARGE SCALE GENOMIC DNA]</scope>
    <source>
        <strain evidence="5 6">CAU 1312</strain>
    </source>
</reference>
<feature type="transmembrane region" description="Helical" evidence="4">
    <location>
        <begin position="260"/>
        <end position="283"/>
    </location>
</feature>
<keyword evidence="4" id="KW-0472">Membrane</keyword>
<evidence type="ECO:0000256" key="2">
    <source>
        <dbReference type="ARBA" id="ARBA00022676"/>
    </source>
</evidence>
<keyword evidence="3 5" id="KW-0808">Transferase</keyword>